<proteinExistence type="predicted"/>
<dbReference type="EMBL" id="NIRQ01000001">
    <property type="protein sequence ID" value="PHI13649.1"/>
    <property type="molecule type" value="Genomic_DNA"/>
</dbReference>
<organism evidence="1 2">
    <name type="scientific">Fusobacterium nucleatum subsp. polymorphum</name>
    <name type="common">Fusobacterium polymorphum</name>
    <dbReference type="NCBI Taxonomy" id="76857"/>
    <lineage>
        <taxon>Bacteria</taxon>
        <taxon>Fusobacteriati</taxon>
        <taxon>Fusobacteriota</taxon>
        <taxon>Fusobacteriia</taxon>
        <taxon>Fusobacteriales</taxon>
        <taxon>Fusobacteriaceae</taxon>
        <taxon>Fusobacterium</taxon>
    </lineage>
</organism>
<evidence type="ECO:0008006" key="3">
    <source>
        <dbReference type="Google" id="ProtNLM"/>
    </source>
</evidence>
<dbReference type="Proteomes" id="UP000221852">
    <property type="component" value="Unassembled WGS sequence"/>
</dbReference>
<dbReference type="AlphaFoldDB" id="A0A2C6BH03"/>
<comment type="caution">
    <text evidence="1">The sequence shown here is derived from an EMBL/GenBank/DDBJ whole genome shotgun (WGS) entry which is preliminary data.</text>
</comment>
<evidence type="ECO:0000313" key="1">
    <source>
        <dbReference type="EMBL" id="PHI13649.1"/>
    </source>
</evidence>
<dbReference type="RefSeq" id="WP_098994737.1">
    <property type="nucleotide sequence ID" value="NZ_CP084159.1"/>
</dbReference>
<protein>
    <recommendedName>
        <fullName evidence="3">Lipoprotein</fullName>
    </recommendedName>
</protein>
<reference evidence="1 2" key="1">
    <citation type="submission" date="2017-06" db="EMBL/GenBank/DDBJ databases">
        <title>Draft genome sequence of Fusobacterium nucleatum subsp. polymorphum KCOM 1330 (=ChDC F330).</title>
        <authorList>
            <person name="Kook J.-K."/>
            <person name="Park S.-N."/>
            <person name="Lim Y.K."/>
            <person name="Roh H."/>
        </authorList>
    </citation>
    <scope>NUCLEOTIDE SEQUENCE [LARGE SCALE GENOMIC DNA]</scope>
    <source>
        <strain evidence="2">KCOM 1330 (ChDC F330)</strain>
    </source>
</reference>
<evidence type="ECO:0000313" key="2">
    <source>
        <dbReference type="Proteomes" id="UP000221852"/>
    </source>
</evidence>
<sequence length="259" mass="30054">MLKKIFLFLVLIFFIGCGSEKAIEAPQEPIKEDNSSMSVVITDKKTGDTWIQILVPDDATDIQIGEKMAEYVKKYLDDGKKDFIIHAYGDQRFWNKTSGTHGYTIVRNGQNVESFAKGKNYIPSEDEKELYIEYYHAVSNLIETGEKEKEARETIINIMSTRKEKSKQDIEETLSKVENYLKLKDSNEVSSNREDNSDDVSYEDFKKVKGFEYYLEEKGKDANDESIKAYLKEEKIGLSVEEFKALQERVIEWDKNRNK</sequence>
<gene>
    <name evidence="1" type="ORF">CBG59_08140</name>
</gene>
<accession>A0A2C6BH03</accession>
<dbReference type="PROSITE" id="PS51257">
    <property type="entry name" value="PROKAR_LIPOPROTEIN"/>
    <property type="match status" value="1"/>
</dbReference>
<name>A0A2C6BH03_FUSNP</name>